<proteinExistence type="predicted"/>
<protein>
    <submittedName>
        <fullName evidence="2">Protein CBG15829</fullName>
    </submittedName>
</protein>
<accession>A8XMX7</accession>
<evidence type="ECO:0000313" key="2">
    <source>
        <dbReference type="EMBL" id="CAP34002.1"/>
    </source>
</evidence>
<evidence type="ECO:0000313" key="4">
    <source>
        <dbReference type="WormBase" id="CBG15829"/>
    </source>
</evidence>
<dbReference type="Proteomes" id="UP000008549">
    <property type="component" value="Unassembled WGS sequence"/>
</dbReference>
<dbReference type="WormBase" id="CBG15829">
    <property type="protein sequence ID" value="CBP18504"/>
    <property type="gene ID" value="WBGene00035955"/>
</dbReference>
<dbReference type="KEGG" id="cbr:CBG_15829"/>
<feature type="region of interest" description="Disordered" evidence="1">
    <location>
        <begin position="262"/>
        <end position="295"/>
    </location>
</feature>
<reference evidence="2 3" key="2">
    <citation type="journal article" date="2011" name="PLoS Genet.">
        <title>Caenorhabditis briggsae recombinant inbred line genotypes reveal inter-strain incompatibility and the evolution of recombination.</title>
        <authorList>
            <person name="Ross J.A."/>
            <person name="Koboldt D.C."/>
            <person name="Staisch J.E."/>
            <person name="Chamberlin H.M."/>
            <person name="Gupta B.P."/>
            <person name="Miller R.D."/>
            <person name="Baird S.E."/>
            <person name="Haag E.S."/>
        </authorList>
    </citation>
    <scope>NUCLEOTIDE SEQUENCE [LARGE SCALE GENOMIC DNA]</scope>
    <source>
        <strain evidence="2 3">AF16</strain>
    </source>
</reference>
<gene>
    <name evidence="2 4" type="ORF">CBG15829</name>
    <name evidence="2" type="ORF">CBG_15829</name>
</gene>
<sequence>MDETHSIFRSATFPCFIWQHPQPVMADLIIGVPGGIYRPAEEVEDYAGGTTFCMDVGKIRMEKQPVILPQYDSETYFKLIMPRSYQMFFGNRELESTMSNQQLDLRERILHFGSFPIISCRRFRIRREEIFHSQMGQRKWSATFSNGSTQMVRHFFKWVNANDSFKYRSQQPDTFKSCFSRPVLLFPQIFYLCMDGFDIMTLSNQKIIAIKMKTDRQRKKIRTKLNDDPERLLFQIKIARPYHCFRRGCQWTRNRMRLKIVPRRNVQSSTSAESSRMLGLPQSPHGSPAGGHSLQKTPHCAIAVGRESANVGGILSLRPAQFRIQPPRYLRSPRPRATNSYPQNSCEIESYIEGHFQRSMDGGRRGTSEGNQETKNPETVKVLETVERESLKRESKRKKLPKMQKIYSILFQYSKNERKSIFEPVFEAKRRSNRPNMIERKKNYTVSMFTIFLTKLFLKNQQLKEDNEKKVPDENRETIPEEDKKEVTVEEMKEYREALSMRAAVQAFEEQSIRHKEQQMITKKCEGILCFNKEAERKEALELAGGPVRPPGAKRAKKADGSCNMFLAAVFGTFQELCFTEVGPTLLELFGRTGRKTYLAREELFIKTLFTDQGKILKFDGY</sequence>
<feature type="compositionally biased region" description="Polar residues" evidence="1">
    <location>
        <begin position="265"/>
        <end position="274"/>
    </location>
</feature>
<dbReference type="EMBL" id="HE600911">
    <property type="protein sequence ID" value="CAP34002.1"/>
    <property type="molecule type" value="Genomic_DNA"/>
</dbReference>
<evidence type="ECO:0000313" key="3">
    <source>
        <dbReference type="Proteomes" id="UP000008549"/>
    </source>
</evidence>
<keyword evidence="3" id="KW-1185">Reference proteome</keyword>
<dbReference type="RefSeq" id="XP_002640559.1">
    <property type="nucleotide sequence ID" value="XM_002640513.1"/>
</dbReference>
<dbReference type="GeneID" id="8582554"/>
<name>A8XMX7_CAEBR</name>
<dbReference type="AlphaFoldDB" id="A8XMX7"/>
<evidence type="ECO:0000256" key="1">
    <source>
        <dbReference type="SAM" id="MobiDB-lite"/>
    </source>
</evidence>
<reference evidence="2 3" key="1">
    <citation type="journal article" date="2003" name="PLoS Biol.">
        <title>The genome sequence of Caenorhabditis briggsae: a platform for comparative genomics.</title>
        <authorList>
            <person name="Stein L.D."/>
            <person name="Bao Z."/>
            <person name="Blasiar D."/>
            <person name="Blumenthal T."/>
            <person name="Brent M.R."/>
            <person name="Chen N."/>
            <person name="Chinwalla A."/>
            <person name="Clarke L."/>
            <person name="Clee C."/>
            <person name="Coghlan A."/>
            <person name="Coulson A."/>
            <person name="D'Eustachio P."/>
            <person name="Fitch D.H."/>
            <person name="Fulton L.A."/>
            <person name="Fulton R.E."/>
            <person name="Griffiths-Jones S."/>
            <person name="Harris T.W."/>
            <person name="Hillier L.W."/>
            <person name="Kamath R."/>
            <person name="Kuwabara P.E."/>
            <person name="Mardis E.R."/>
            <person name="Marra M.A."/>
            <person name="Miner T.L."/>
            <person name="Minx P."/>
            <person name="Mullikin J.C."/>
            <person name="Plumb R.W."/>
            <person name="Rogers J."/>
            <person name="Schein J.E."/>
            <person name="Sohrmann M."/>
            <person name="Spieth J."/>
            <person name="Stajich J.E."/>
            <person name="Wei C."/>
            <person name="Willey D."/>
            <person name="Wilson R.K."/>
            <person name="Durbin R."/>
            <person name="Waterston R.H."/>
        </authorList>
    </citation>
    <scope>NUCLEOTIDE SEQUENCE [LARGE SCALE GENOMIC DNA]</scope>
    <source>
        <strain evidence="2 3">AF16</strain>
    </source>
</reference>
<dbReference type="CTD" id="8582554"/>
<dbReference type="HOGENOM" id="CLU_439567_0_0_1"/>
<organism evidence="2 3">
    <name type="scientific">Caenorhabditis briggsae</name>
    <dbReference type="NCBI Taxonomy" id="6238"/>
    <lineage>
        <taxon>Eukaryota</taxon>
        <taxon>Metazoa</taxon>
        <taxon>Ecdysozoa</taxon>
        <taxon>Nematoda</taxon>
        <taxon>Chromadorea</taxon>
        <taxon>Rhabditida</taxon>
        <taxon>Rhabditina</taxon>
        <taxon>Rhabditomorpha</taxon>
        <taxon>Rhabditoidea</taxon>
        <taxon>Rhabditidae</taxon>
        <taxon>Peloderinae</taxon>
        <taxon>Caenorhabditis</taxon>
    </lineage>
</organism>
<dbReference type="InParanoid" id="A8XMX7"/>